<keyword evidence="7" id="KW-1185">Reference proteome</keyword>
<dbReference type="OrthoDB" id="9806785at2"/>
<feature type="transmembrane region" description="Helical" evidence="5">
    <location>
        <begin position="210"/>
        <end position="234"/>
    </location>
</feature>
<feature type="transmembrane region" description="Helical" evidence="5">
    <location>
        <begin position="124"/>
        <end position="146"/>
    </location>
</feature>
<comment type="caution">
    <text evidence="6">The sequence shown here is derived from an EMBL/GenBank/DDBJ whole genome shotgun (WGS) entry which is preliminary data.</text>
</comment>
<evidence type="ECO:0000256" key="4">
    <source>
        <dbReference type="ARBA" id="ARBA00023136"/>
    </source>
</evidence>
<dbReference type="AlphaFoldDB" id="A0A4R6X769"/>
<organism evidence="6 7">
    <name type="scientific">Marinomonas communis</name>
    <dbReference type="NCBI Taxonomy" id="28254"/>
    <lineage>
        <taxon>Bacteria</taxon>
        <taxon>Pseudomonadati</taxon>
        <taxon>Pseudomonadota</taxon>
        <taxon>Gammaproteobacteria</taxon>
        <taxon>Oceanospirillales</taxon>
        <taxon>Oceanospirillaceae</taxon>
        <taxon>Marinomonas</taxon>
    </lineage>
</organism>
<evidence type="ECO:0000256" key="1">
    <source>
        <dbReference type="ARBA" id="ARBA00004141"/>
    </source>
</evidence>
<keyword evidence="4 5" id="KW-0472">Membrane</keyword>
<keyword evidence="2 5" id="KW-0812">Transmembrane</keyword>
<evidence type="ECO:0000313" key="7">
    <source>
        <dbReference type="Proteomes" id="UP000295729"/>
    </source>
</evidence>
<proteinExistence type="predicted"/>
<dbReference type="PANTHER" id="PTHR10361">
    <property type="entry name" value="SODIUM-BILE ACID COTRANSPORTER"/>
    <property type="match status" value="1"/>
</dbReference>
<evidence type="ECO:0000256" key="5">
    <source>
        <dbReference type="SAM" id="Phobius"/>
    </source>
</evidence>
<comment type="subcellular location">
    <subcellularLocation>
        <location evidence="1">Membrane</location>
        <topology evidence="1">Multi-pass membrane protein</topology>
    </subcellularLocation>
</comment>
<name>A0A4R6X769_9GAMM</name>
<feature type="transmembrane region" description="Helical" evidence="5">
    <location>
        <begin position="152"/>
        <end position="172"/>
    </location>
</feature>
<dbReference type="InterPro" id="IPR004710">
    <property type="entry name" value="Bilac:Na_transpt"/>
</dbReference>
<feature type="transmembrane region" description="Helical" evidence="5">
    <location>
        <begin position="60"/>
        <end position="85"/>
    </location>
</feature>
<sequence length="313" mass="33080">MIIQLFPVWAVLLSALAMIQPSFFIDFKGYILPLLMIIMLAMGLTLSASDFKRVGKNGKAVAVGVLLQFLVMPITALLIATMFGFDSELTVGMLLVGSVAGGTSSNVMCYLAKGDTALSISMTAISTLLGVVLTPLLVSLMIGTSVDVPVQSMLISLVKIVLIPVALGVLINTFAHQLVRKAEFVLPYVSMFAIVFIIAIVVALSSEKIAAVGALVAVAVILHNGIGLTLGYWVTYALGFDKKVCRTIAFEVGLQNSGLASALAVKFFTPAAALPGSIFSVWHNISGSLIASYWSKKPTHVQPEQSQTAAESL</sequence>
<feature type="transmembrane region" description="Helical" evidence="5">
    <location>
        <begin position="27"/>
        <end position="48"/>
    </location>
</feature>
<dbReference type="GO" id="GO:0016020">
    <property type="term" value="C:membrane"/>
    <property type="evidence" value="ECO:0007669"/>
    <property type="project" value="UniProtKB-SubCell"/>
</dbReference>
<dbReference type="PANTHER" id="PTHR10361:SF28">
    <property type="entry name" value="P3 PROTEIN-RELATED"/>
    <property type="match status" value="1"/>
</dbReference>
<keyword evidence="3 5" id="KW-1133">Transmembrane helix</keyword>
<evidence type="ECO:0000313" key="6">
    <source>
        <dbReference type="EMBL" id="TDR13174.1"/>
    </source>
</evidence>
<reference evidence="6 7" key="1">
    <citation type="submission" date="2019-03" db="EMBL/GenBank/DDBJ databases">
        <title>Genomic Encyclopedia of Type Strains, Phase IV (KMG-IV): sequencing the most valuable type-strain genomes for metagenomic binning, comparative biology and taxonomic classification.</title>
        <authorList>
            <person name="Goeker M."/>
        </authorList>
    </citation>
    <scope>NUCLEOTIDE SEQUENCE [LARGE SCALE GENOMIC DNA]</scope>
    <source>
        <strain evidence="6 7">DSM 5604</strain>
    </source>
</reference>
<dbReference type="Gene3D" id="1.20.1530.20">
    <property type="match status" value="1"/>
</dbReference>
<dbReference type="Proteomes" id="UP000295729">
    <property type="component" value="Unassembled WGS sequence"/>
</dbReference>
<feature type="transmembrane region" description="Helical" evidence="5">
    <location>
        <begin position="184"/>
        <end position="204"/>
    </location>
</feature>
<evidence type="ECO:0000256" key="2">
    <source>
        <dbReference type="ARBA" id="ARBA00022692"/>
    </source>
</evidence>
<evidence type="ECO:0000256" key="3">
    <source>
        <dbReference type="ARBA" id="ARBA00022989"/>
    </source>
</evidence>
<dbReference type="RefSeq" id="WP_133562308.1">
    <property type="nucleotide sequence ID" value="NZ_JAJGNH010000007.1"/>
</dbReference>
<feature type="transmembrane region" description="Helical" evidence="5">
    <location>
        <begin position="91"/>
        <end position="112"/>
    </location>
</feature>
<dbReference type="InterPro" id="IPR002657">
    <property type="entry name" value="BilAc:Na_symport/Acr3"/>
</dbReference>
<gene>
    <name evidence="6" type="ORF">C8D85_2048</name>
</gene>
<dbReference type="EMBL" id="SNZA01000003">
    <property type="protein sequence ID" value="TDR13174.1"/>
    <property type="molecule type" value="Genomic_DNA"/>
</dbReference>
<protein>
    <submittedName>
        <fullName evidence="6">BASS family bile acid:Na+ symporter</fullName>
    </submittedName>
</protein>
<accession>A0A4R6X769</accession>
<dbReference type="Pfam" id="PF01758">
    <property type="entry name" value="SBF"/>
    <property type="match status" value="1"/>
</dbReference>
<dbReference type="InterPro" id="IPR038770">
    <property type="entry name" value="Na+/solute_symporter_sf"/>
</dbReference>